<protein>
    <submittedName>
        <fullName evidence="1">Uncharacterized protein</fullName>
    </submittedName>
</protein>
<dbReference type="EMBL" id="LR797316">
    <property type="protein sequence ID" value="CAB4203017.1"/>
    <property type="molecule type" value="Genomic_DNA"/>
</dbReference>
<proteinExistence type="predicted"/>
<reference evidence="1" key="1">
    <citation type="submission" date="2020-05" db="EMBL/GenBank/DDBJ databases">
        <authorList>
            <person name="Chiriac C."/>
            <person name="Salcher M."/>
            <person name="Ghai R."/>
            <person name="Kavagutti S V."/>
        </authorList>
    </citation>
    <scope>NUCLEOTIDE SEQUENCE</scope>
</reference>
<gene>
    <name evidence="1" type="ORF">UFOVP1365_9</name>
</gene>
<accession>A0A6J5S451</accession>
<organism evidence="1">
    <name type="scientific">uncultured Caudovirales phage</name>
    <dbReference type="NCBI Taxonomy" id="2100421"/>
    <lineage>
        <taxon>Viruses</taxon>
        <taxon>Duplodnaviria</taxon>
        <taxon>Heunggongvirae</taxon>
        <taxon>Uroviricota</taxon>
        <taxon>Caudoviricetes</taxon>
        <taxon>Peduoviridae</taxon>
        <taxon>Maltschvirus</taxon>
        <taxon>Maltschvirus maltsch</taxon>
    </lineage>
</organism>
<evidence type="ECO:0000313" key="1">
    <source>
        <dbReference type="EMBL" id="CAB4203017.1"/>
    </source>
</evidence>
<name>A0A6J5S451_9CAUD</name>
<sequence>MQQSLQRWKIAQKGRVMPTETTKVSNSYLSSNSDIPVATRTIGGGKFQLFGNGLVPEAHDEVNLTYSGDNISVVEYSLGGVVIATLNLTYAGDNLTSIVRA</sequence>